<evidence type="ECO:0000259" key="11">
    <source>
        <dbReference type="Pfam" id="PF22366"/>
    </source>
</evidence>
<comment type="catalytic activity">
    <reaction evidence="8">
        <text>a quinone + NADH + H(+) = a quinol + NAD(+)</text>
        <dbReference type="Rhea" id="RHEA:46160"/>
        <dbReference type="ChEBI" id="CHEBI:15378"/>
        <dbReference type="ChEBI" id="CHEBI:24646"/>
        <dbReference type="ChEBI" id="CHEBI:57540"/>
        <dbReference type="ChEBI" id="CHEBI:57945"/>
        <dbReference type="ChEBI" id="CHEBI:132124"/>
        <dbReference type="EC" id="1.6.5.9"/>
    </reaction>
</comment>
<dbReference type="Pfam" id="PF22366">
    <property type="entry name" value="NDH2_C"/>
    <property type="match status" value="1"/>
</dbReference>
<dbReference type="InterPro" id="IPR036188">
    <property type="entry name" value="FAD/NAD-bd_sf"/>
</dbReference>
<reference evidence="13" key="2">
    <citation type="submission" date="2021-04" db="EMBL/GenBank/DDBJ databases">
        <title>Taxonomy of Flavobacteriaceae bacterium ZY171143.</title>
        <authorList>
            <person name="Li F."/>
        </authorList>
    </citation>
    <scope>NUCLEOTIDE SEQUENCE [LARGE SCALE GENOMIC DNA]</scope>
    <source>
        <strain evidence="13">ZY171143</strain>
    </source>
</reference>
<evidence type="ECO:0000259" key="10">
    <source>
        <dbReference type="Pfam" id="PF07992"/>
    </source>
</evidence>
<evidence type="ECO:0000256" key="1">
    <source>
        <dbReference type="ARBA" id="ARBA00005272"/>
    </source>
</evidence>
<evidence type="ECO:0000256" key="2">
    <source>
        <dbReference type="ARBA" id="ARBA00012637"/>
    </source>
</evidence>
<sequence length="442" mass="49749">MEKKKIVIVGAGFAGLRLARELKNNPNFSITLIDRYNFHQFQPLFYQVATARIEPSNISFPLRKVFQGSNNVQVRLADVTGINKDKNEIETTIGDFSYDYLVLANGCTTNFFGNKQIEELAFPMKSTDEAITLKNRLITNFESAYSASPEELEEIMNIVVVGGGPTGVELSGAIAEMKTKILPKDYPDFDFSGLNIFLIEGGPNLLGPMSSASHQKSRQYLEELGVQVWTEGRVTGYDGKVISLADGRSIKTKTVIWGAGVTGNVLDGIDQSAIQRGNRITVNRHNKVVGTDNIFAIGDISYMETPNYPNGHPQLANVAINQGLNLAKNFIALGHGTEEKNWVDFEYNDPGSMATVGKYRAVVDLPQFSFQGRLAWFTWMFLHLMLILSVRNKLFIFMNWMQSFFTDDTSLRIITRPTKKDYKHNIKDYRKFPKNRKKHEEA</sequence>
<evidence type="ECO:0000256" key="6">
    <source>
        <dbReference type="ARBA" id="ARBA00023002"/>
    </source>
</evidence>
<keyword evidence="5" id="KW-0809">Transit peptide</keyword>
<keyword evidence="9" id="KW-0812">Transmembrane</keyword>
<dbReference type="EMBL" id="CP072842">
    <property type="protein sequence ID" value="QTV05605.1"/>
    <property type="molecule type" value="Genomic_DNA"/>
</dbReference>
<dbReference type="PANTHER" id="PTHR43706:SF47">
    <property type="entry name" value="EXTERNAL NADH-UBIQUINONE OXIDOREDUCTASE 1, MITOCHONDRIAL-RELATED"/>
    <property type="match status" value="1"/>
</dbReference>
<evidence type="ECO:0000256" key="7">
    <source>
        <dbReference type="ARBA" id="ARBA00023027"/>
    </source>
</evidence>
<feature type="domain" description="External alternative NADH-ubiquinone oxidoreductase-like C-terminal" evidence="11">
    <location>
        <begin position="351"/>
        <end position="405"/>
    </location>
</feature>
<organism evidence="12 13">
    <name type="scientific">Faecalibacter bovis</name>
    <dbReference type="NCBI Taxonomy" id="2898187"/>
    <lineage>
        <taxon>Bacteria</taxon>
        <taxon>Pseudomonadati</taxon>
        <taxon>Bacteroidota</taxon>
        <taxon>Flavobacteriia</taxon>
        <taxon>Flavobacteriales</taxon>
        <taxon>Weeksellaceae</taxon>
        <taxon>Faecalibacter</taxon>
    </lineage>
</organism>
<evidence type="ECO:0000256" key="5">
    <source>
        <dbReference type="ARBA" id="ARBA00022946"/>
    </source>
</evidence>
<keyword evidence="4" id="KW-0274">FAD</keyword>
<dbReference type="InterPro" id="IPR023753">
    <property type="entry name" value="FAD/NAD-binding_dom"/>
</dbReference>
<dbReference type="Gene3D" id="3.50.50.100">
    <property type="match status" value="1"/>
</dbReference>
<dbReference type="PRINTS" id="PR00368">
    <property type="entry name" value="FADPNR"/>
</dbReference>
<evidence type="ECO:0000256" key="8">
    <source>
        <dbReference type="ARBA" id="ARBA00047599"/>
    </source>
</evidence>
<dbReference type="PANTHER" id="PTHR43706">
    <property type="entry name" value="NADH DEHYDROGENASE"/>
    <property type="match status" value="1"/>
</dbReference>
<proteinExistence type="inferred from homology"/>
<reference evidence="12 13" key="1">
    <citation type="journal article" date="2021" name="Int. J. Syst. Evol. Microbiol.">
        <title>Faecalibacter bovis sp. nov., isolated from cow faeces.</title>
        <authorList>
            <person name="Li F."/>
            <person name="Zhao W."/>
            <person name="Hong Q."/>
            <person name="Shao Q."/>
            <person name="Song J."/>
            <person name="Yang S."/>
        </authorList>
    </citation>
    <scope>NUCLEOTIDE SEQUENCE [LARGE SCALE GENOMIC DNA]</scope>
    <source>
        <strain evidence="12 13">ZY171143</strain>
    </source>
</reference>
<keyword evidence="3" id="KW-0285">Flavoprotein</keyword>
<evidence type="ECO:0000256" key="9">
    <source>
        <dbReference type="SAM" id="Phobius"/>
    </source>
</evidence>
<gene>
    <name evidence="12" type="ORF">J9309_12670</name>
</gene>
<name>A0ABX7XCI9_9FLAO</name>
<feature type="domain" description="FAD/NAD(P)-binding" evidence="10">
    <location>
        <begin position="4"/>
        <end position="323"/>
    </location>
</feature>
<evidence type="ECO:0000313" key="12">
    <source>
        <dbReference type="EMBL" id="QTV05605.1"/>
    </source>
</evidence>
<accession>A0ABX7XCI9</accession>
<comment type="similarity">
    <text evidence="1">Belongs to the NADH dehydrogenase family.</text>
</comment>
<evidence type="ECO:0000256" key="3">
    <source>
        <dbReference type="ARBA" id="ARBA00022630"/>
    </source>
</evidence>
<dbReference type="RefSeq" id="WP_230476248.1">
    <property type="nucleotide sequence ID" value="NZ_CP072842.1"/>
</dbReference>
<keyword evidence="13" id="KW-1185">Reference proteome</keyword>
<evidence type="ECO:0000256" key="4">
    <source>
        <dbReference type="ARBA" id="ARBA00022827"/>
    </source>
</evidence>
<dbReference type="InterPro" id="IPR054585">
    <property type="entry name" value="NDH2-like_C"/>
</dbReference>
<keyword evidence="6" id="KW-0560">Oxidoreductase</keyword>
<dbReference type="PRINTS" id="PR00411">
    <property type="entry name" value="PNDRDTASEI"/>
</dbReference>
<dbReference type="Proteomes" id="UP000672011">
    <property type="component" value="Chromosome"/>
</dbReference>
<keyword evidence="7" id="KW-0520">NAD</keyword>
<dbReference type="Pfam" id="PF07992">
    <property type="entry name" value="Pyr_redox_2"/>
    <property type="match status" value="1"/>
</dbReference>
<feature type="transmembrane region" description="Helical" evidence="9">
    <location>
        <begin position="374"/>
        <end position="391"/>
    </location>
</feature>
<dbReference type="InterPro" id="IPR045024">
    <property type="entry name" value="NDH-2"/>
</dbReference>
<protein>
    <recommendedName>
        <fullName evidence="2">NADH:ubiquinone reductase (non-electrogenic)</fullName>
        <ecNumber evidence="2">1.6.5.9</ecNumber>
    </recommendedName>
</protein>
<dbReference type="SUPFAM" id="SSF51905">
    <property type="entry name" value="FAD/NAD(P)-binding domain"/>
    <property type="match status" value="2"/>
</dbReference>
<evidence type="ECO:0000313" key="13">
    <source>
        <dbReference type="Proteomes" id="UP000672011"/>
    </source>
</evidence>
<keyword evidence="9" id="KW-1133">Transmembrane helix</keyword>
<dbReference type="EC" id="1.6.5.9" evidence="2"/>
<keyword evidence="9" id="KW-0472">Membrane</keyword>